<dbReference type="EMBL" id="CP006650">
    <property type="protein sequence ID" value="AGT09897.1"/>
    <property type="molecule type" value="Genomic_DNA"/>
</dbReference>
<keyword evidence="2" id="KW-1185">Reference proteome</keyword>
<dbReference type="STRING" id="1367847.JCM7686_2841"/>
<protein>
    <submittedName>
        <fullName evidence="1">Uncharacterized protein</fullName>
    </submittedName>
</protein>
<evidence type="ECO:0000313" key="1">
    <source>
        <dbReference type="EMBL" id="AGT09897.1"/>
    </source>
</evidence>
<gene>
    <name evidence="1" type="ORF">JCM7686_2841</name>
</gene>
<dbReference type="Proteomes" id="UP000015480">
    <property type="component" value="Chromosome"/>
</dbReference>
<dbReference type="PATRIC" id="fig|1367847.3.peg.2847"/>
<dbReference type="KEGG" id="pami:JCM7686_2841"/>
<organism evidence="1 2">
    <name type="scientific">Paracoccus aminophilus JCM 7686</name>
    <dbReference type="NCBI Taxonomy" id="1367847"/>
    <lineage>
        <taxon>Bacteria</taxon>
        <taxon>Pseudomonadati</taxon>
        <taxon>Pseudomonadota</taxon>
        <taxon>Alphaproteobacteria</taxon>
        <taxon>Rhodobacterales</taxon>
        <taxon>Paracoccaceae</taxon>
        <taxon>Paracoccus</taxon>
    </lineage>
</organism>
<reference evidence="1 2" key="1">
    <citation type="journal article" date="2014" name="BMC Genomics">
        <title>Architecture and functions of a multipartite genome of the methylotrophic bacterium Paracoccus aminophilus JCM 7686, containing primary and secondary chromids.</title>
        <authorList>
            <person name="Dziewit L."/>
            <person name="Czarnecki J."/>
            <person name="Wibberg D."/>
            <person name="Radlinska M."/>
            <person name="Mrozek P."/>
            <person name="Szymczak M."/>
            <person name="Schluter A."/>
            <person name="Puhler A."/>
            <person name="Bartosik D."/>
        </authorList>
    </citation>
    <scope>NUCLEOTIDE SEQUENCE [LARGE SCALE GENOMIC DNA]</scope>
    <source>
        <strain evidence="1">JCM 7686</strain>
    </source>
</reference>
<dbReference type="HOGENOM" id="CLU_2070805_0_0_5"/>
<dbReference type="AlphaFoldDB" id="S5XX54"/>
<evidence type="ECO:0000313" key="2">
    <source>
        <dbReference type="Proteomes" id="UP000015480"/>
    </source>
</evidence>
<accession>S5XX54</accession>
<dbReference type="RefSeq" id="WP_020951535.1">
    <property type="nucleotide sequence ID" value="NC_022041.1"/>
</dbReference>
<name>S5XX54_PARAH</name>
<dbReference type="OrthoDB" id="7595289at2"/>
<sequence>MTDDTATLLTQNRDRAFPGIADLTIDITQDKNGVFQSAESGQTVSYTKADIPRSFGCLNPKCQDGGLDLQRVVIAALSPENADRDLPCPGHEGLTDDEAPCPNLFHVKVTIVAEDAEG</sequence>
<proteinExistence type="predicted"/>